<dbReference type="Gene3D" id="3.40.50.300">
    <property type="entry name" value="P-loop containing nucleotide triphosphate hydrolases"/>
    <property type="match status" value="1"/>
</dbReference>
<accession>A0A840CG68</accession>
<dbReference type="PANTHER" id="PTHR44858:SF1">
    <property type="entry name" value="UDP-N-ACETYLGLUCOSAMINE--PEPTIDE N-ACETYLGLUCOSAMINYLTRANSFERASE SPINDLY-RELATED"/>
    <property type="match status" value="1"/>
</dbReference>
<keyword evidence="1" id="KW-0677">Repeat</keyword>
<evidence type="ECO:0000313" key="5">
    <source>
        <dbReference type="Proteomes" id="UP000585681"/>
    </source>
</evidence>
<dbReference type="PROSITE" id="PS50293">
    <property type="entry name" value="TPR_REGION"/>
    <property type="match status" value="1"/>
</dbReference>
<dbReference type="InterPro" id="IPR050498">
    <property type="entry name" value="Ycf3"/>
</dbReference>
<reference evidence="4" key="1">
    <citation type="submission" date="2020-08" db="EMBL/GenBank/DDBJ databases">
        <title>Genomic Encyclopedia of Type Strains, Phase IV (KMG-IV): sequencing the most valuable type-strain genomes for metagenomic binning, comparative biology and taxonomic classification.</title>
        <authorList>
            <person name="Goeker M."/>
        </authorList>
    </citation>
    <scope>NUCLEOTIDE SEQUENCE [LARGE SCALE GENOMIC DNA]</scope>
    <source>
        <strain evidence="4">DSM 105040</strain>
    </source>
</reference>
<dbReference type="InterPro" id="IPR027417">
    <property type="entry name" value="P-loop_NTPase"/>
</dbReference>
<dbReference type="SMART" id="SM00028">
    <property type="entry name" value="TPR"/>
    <property type="match status" value="8"/>
</dbReference>
<organism evidence="4 5">
    <name type="scientific">Actibacterium naphthalenivorans</name>
    <dbReference type="NCBI Taxonomy" id="1614693"/>
    <lineage>
        <taxon>Bacteria</taxon>
        <taxon>Pseudomonadati</taxon>
        <taxon>Pseudomonadota</taxon>
        <taxon>Alphaproteobacteria</taxon>
        <taxon>Rhodobacterales</taxon>
        <taxon>Roseobacteraceae</taxon>
        <taxon>Actibacterium</taxon>
    </lineage>
</organism>
<evidence type="ECO:0000256" key="1">
    <source>
        <dbReference type="ARBA" id="ARBA00022737"/>
    </source>
</evidence>
<dbReference type="Pfam" id="PF13432">
    <property type="entry name" value="TPR_16"/>
    <property type="match status" value="4"/>
</dbReference>
<evidence type="ECO:0000256" key="2">
    <source>
        <dbReference type="ARBA" id="ARBA00022803"/>
    </source>
</evidence>
<feature type="repeat" description="TPR" evidence="3">
    <location>
        <begin position="305"/>
        <end position="338"/>
    </location>
</feature>
<keyword evidence="5" id="KW-1185">Reference proteome</keyword>
<name>A0A840CG68_9RHOB</name>
<dbReference type="InterPro" id="IPR011990">
    <property type="entry name" value="TPR-like_helical_dom_sf"/>
</dbReference>
<dbReference type="EMBL" id="JACIEQ010000001">
    <property type="protein sequence ID" value="MBB4021806.1"/>
    <property type="molecule type" value="Genomic_DNA"/>
</dbReference>
<dbReference type="Pfam" id="PF00515">
    <property type="entry name" value="TPR_1"/>
    <property type="match status" value="1"/>
</dbReference>
<feature type="repeat" description="TPR" evidence="3">
    <location>
        <begin position="339"/>
        <end position="372"/>
    </location>
</feature>
<evidence type="ECO:0000256" key="3">
    <source>
        <dbReference type="PROSITE-ProRule" id="PRU00339"/>
    </source>
</evidence>
<feature type="repeat" description="TPR" evidence="3">
    <location>
        <begin position="203"/>
        <end position="236"/>
    </location>
</feature>
<gene>
    <name evidence="4" type="ORF">GGR17_001597</name>
</gene>
<dbReference type="Proteomes" id="UP000585681">
    <property type="component" value="Unassembled WGS sequence"/>
</dbReference>
<dbReference type="InterPro" id="IPR019734">
    <property type="entry name" value="TPR_rpt"/>
</dbReference>
<dbReference type="Pfam" id="PF13469">
    <property type="entry name" value="Sulfotransfer_3"/>
    <property type="match status" value="1"/>
</dbReference>
<dbReference type="RefSeq" id="WP_054540130.1">
    <property type="nucleotide sequence ID" value="NZ_JACIEQ010000001.1"/>
</dbReference>
<dbReference type="Gene3D" id="1.25.40.10">
    <property type="entry name" value="Tetratricopeptide repeat domain"/>
    <property type="match status" value="2"/>
</dbReference>
<dbReference type="PANTHER" id="PTHR44858">
    <property type="entry name" value="TETRATRICOPEPTIDE REPEAT PROTEIN 6"/>
    <property type="match status" value="1"/>
</dbReference>
<feature type="repeat" description="TPR" evidence="3">
    <location>
        <begin position="43"/>
        <end position="76"/>
    </location>
</feature>
<dbReference type="AlphaFoldDB" id="A0A840CG68"/>
<dbReference type="SUPFAM" id="SSF48452">
    <property type="entry name" value="TPR-like"/>
    <property type="match status" value="1"/>
</dbReference>
<sequence length="717" mass="78623">MLPLNPSQISRLFKEALQLQGTGNLDAAEAKYRTILGVRPKLPEVHFQLGRIALERDEAQKAVGHFETALREKPTEAAIWQGYARAVAAQGDPAATRAFLKKVKAARLDARLVLRLQEQLAPAKVRSATGTGTAAPADIRALIGLLNTGAFAEAEKKATALRARHPDVAIIADILANAQARQGKNAAARQGFESAIRLDPAFAEAHNNYGRFLVETGHADEGLKQIREALKYAPGMPTALLNLGIALSQKGESKGAADALRRAAAARPDLIEAHVHLGLELGRLRDHEGAIAAFRAAIAQGDSRAATRVSLAQALSSAGQEEAAMEAFDAAIAAAPDMARAYGAKALLLQTLGRFDEAEQLFRKAIALEPENGENYRMFIASHKVQPGDPLIAEMQARFDDPGLSDESRMNLGFALAKVLEDTRQFGRVFAYLNPANALMRKRFPYDIKERRAEIDGLKAAFAGADFQARKIAGTTDFAPIFVTGMPRSGTTLVEQILASHSSVGGAGEVGYVARQVSSAMVREGGGYRPFSELSDDVIRDIGFGTEARLRALCPGKERITDKSIQTYMVTGAVRLALPKARMVLVRRDPRDTLVSIYKNLFPEGTHRYGYDLRDLGLYYRMFEEMVDFWRDKLPGGFYEIEYEALIANPEEESRKLIAACDLEWEDQCLNFHQNKRRVSTLSVYQVRQPIYRSSAKAWEHYEDDLGALFEALGDSI</sequence>
<dbReference type="PROSITE" id="PS50005">
    <property type="entry name" value="TPR"/>
    <property type="match status" value="4"/>
</dbReference>
<proteinExistence type="predicted"/>
<comment type="caution">
    <text evidence="4">The sequence shown here is derived from an EMBL/GenBank/DDBJ whole genome shotgun (WGS) entry which is preliminary data.</text>
</comment>
<keyword evidence="2 3" id="KW-0802">TPR repeat</keyword>
<evidence type="ECO:0000313" key="4">
    <source>
        <dbReference type="EMBL" id="MBB4021806.1"/>
    </source>
</evidence>
<protein>
    <submittedName>
        <fullName evidence="4">Tfp pilus assembly protein PilF</fullName>
    </submittedName>
</protein>
<dbReference type="SUPFAM" id="SSF52540">
    <property type="entry name" value="P-loop containing nucleoside triphosphate hydrolases"/>
    <property type="match status" value="1"/>
</dbReference>